<comment type="caution">
    <text evidence="1">The sequence shown here is derived from an EMBL/GenBank/DDBJ whole genome shotgun (WGS) entry which is preliminary data.</text>
</comment>
<protein>
    <submittedName>
        <fullName evidence="1">Uncharacterized protein</fullName>
    </submittedName>
</protein>
<proteinExistence type="predicted"/>
<sequence>MAYGLEAGSAWLDWLVGLTWQGRKSGEARGSVGRAFNLFGLLERRIVNSEVDRFCYLFAPLRVELLVSVCFILWAERLTRRPKLEIENRRRPRDLRSELS</sequence>
<evidence type="ECO:0000313" key="2">
    <source>
        <dbReference type="Proteomes" id="UP000233551"/>
    </source>
</evidence>
<gene>
    <name evidence="1" type="ORF">CRG98_037263</name>
</gene>
<accession>A0A2I0IEB6</accession>
<dbReference type="EMBL" id="PGOL01003194">
    <property type="protein sequence ID" value="PKI42344.1"/>
    <property type="molecule type" value="Genomic_DNA"/>
</dbReference>
<name>A0A2I0IEB6_PUNGR</name>
<reference evidence="1 2" key="1">
    <citation type="submission" date="2017-11" db="EMBL/GenBank/DDBJ databases">
        <title>De-novo sequencing of pomegranate (Punica granatum L.) genome.</title>
        <authorList>
            <person name="Akparov Z."/>
            <person name="Amiraslanov A."/>
            <person name="Hajiyeva S."/>
            <person name="Abbasov M."/>
            <person name="Kaur K."/>
            <person name="Hamwieh A."/>
            <person name="Solovyev V."/>
            <person name="Salamov A."/>
            <person name="Braich B."/>
            <person name="Kosarev P."/>
            <person name="Mahmoud A."/>
            <person name="Hajiyev E."/>
            <person name="Babayeva S."/>
            <person name="Izzatullayeva V."/>
            <person name="Mammadov A."/>
            <person name="Mammadov A."/>
            <person name="Sharifova S."/>
            <person name="Ojaghi J."/>
            <person name="Eynullazada K."/>
            <person name="Bayramov B."/>
            <person name="Abdulazimova A."/>
            <person name="Shahmuradov I."/>
        </authorList>
    </citation>
    <scope>NUCLEOTIDE SEQUENCE [LARGE SCALE GENOMIC DNA]</scope>
    <source>
        <strain evidence="2">cv. AG2017</strain>
        <tissue evidence="1">Leaf</tissue>
    </source>
</reference>
<keyword evidence="2" id="KW-1185">Reference proteome</keyword>
<evidence type="ECO:0000313" key="1">
    <source>
        <dbReference type="EMBL" id="PKI42344.1"/>
    </source>
</evidence>
<organism evidence="1 2">
    <name type="scientific">Punica granatum</name>
    <name type="common">Pomegranate</name>
    <dbReference type="NCBI Taxonomy" id="22663"/>
    <lineage>
        <taxon>Eukaryota</taxon>
        <taxon>Viridiplantae</taxon>
        <taxon>Streptophyta</taxon>
        <taxon>Embryophyta</taxon>
        <taxon>Tracheophyta</taxon>
        <taxon>Spermatophyta</taxon>
        <taxon>Magnoliopsida</taxon>
        <taxon>eudicotyledons</taxon>
        <taxon>Gunneridae</taxon>
        <taxon>Pentapetalae</taxon>
        <taxon>rosids</taxon>
        <taxon>malvids</taxon>
        <taxon>Myrtales</taxon>
        <taxon>Lythraceae</taxon>
        <taxon>Punica</taxon>
    </lineage>
</organism>
<dbReference type="AlphaFoldDB" id="A0A2I0IEB6"/>
<dbReference type="Proteomes" id="UP000233551">
    <property type="component" value="Unassembled WGS sequence"/>
</dbReference>